<sequence length="231" mass="24738">MAFLRPGKGQLVVAVVLALTAMLVVLTLRSQAAAPDYSNLRRAELVQLLDNLAAETRRLEAEVRDLQTTRDELASGAEGAQVAEEEAQRRLDQLQIIAGTVPVEGPGIRIMVQDPENKVSPELLLDALEELRDAGAEVVEFNDSVRVVASTWLALDAQGRVVADDVVLEAPIMIEAIGDPATLEAGARFRGGLVSEIEGPRVGGTVEIDQLEEIAISSVVVAEENEFALPN</sequence>
<feature type="coiled-coil region" evidence="2">
    <location>
        <begin position="42"/>
        <end position="97"/>
    </location>
</feature>
<evidence type="ECO:0000256" key="2">
    <source>
        <dbReference type="SAM" id="Coils"/>
    </source>
</evidence>
<proteinExistence type="inferred from homology"/>
<keyword evidence="2" id="KW-0175">Coiled coil</keyword>
<reference evidence="3 4" key="1">
    <citation type="submission" date="2019-07" db="EMBL/GenBank/DDBJ databases">
        <authorList>
            <person name="Zhou L.-Y."/>
        </authorList>
    </citation>
    <scope>NUCLEOTIDE SEQUENCE [LARGE SCALE GENOMIC DNA]</scope>
    <source>
        <strain evidence="3 4">YIM 101269</strain>
    </source>
</reference>
<organism evidence="3 4">
    <name type="scientific">Tessaracoccus rhinocerotis</name>
    <dbReference type="NCBI Taxonomy" id="1689449"/>
    <lineage>
        <taxon>Bacteria</taxon>
        <taxon>Bacillati</taxon>
        <taxon>Actinomycetota</taxon>
        <taxon>Actinomycetes</taxon>
        <taxon>Propionibacteriales</taxon>
        <taxon>Propionibacteriaceae</taxon>
        <taxon>Tessaracoccus</taxon>
    </lineage>
</organism>
<dbReference type="Pfam" id="PF05949">
    <property type="entry name" value="DUF881"/>
    <property type="match status" value="1"/>
</dbReference>
<protein>
    <submittedName>
        <fullName evidence="3">DUF881 domain-containing protein</fullName>
    </submittedName>
</protein>
<dbReference type="AlphaFoldDB" id="A0A553JYI7"/>
<evidence type="ECO:0000313" key="3">
    <source>
        <dbReference type="EMBL" id="TRY17510.1"/>
    </source>
</evidence>
<dbReference type="InterPro" id="IPR010273">
    <property type="entry name" value="DUF881"/>
</dbReference>
<accession>A0A553JYI7</accession>
<evidence type="ECO:0000256" key="1">
    <source>
        <dbReference type="ARBA" id="ARBA00009108"/>
    </source>
</evidence>
<dbReference type="GO" id="GO:0005886">
    <property type="term" value="C:plasma membrane"/>
    <property type="evidence" value="ECO:0007669"/>
    <property type="project" value="TreeGrafter"/>
</dbReference>
<keyword evidence="4" id="KW-1185">Reference proteome</keyword>
<name>A0A553JYI7_9ACTN</name>
<gene>
    <name evidence="3" type="ORF">FOJ82_11825</name>
</gene>
<dbReference type="OrthoDB" id="3211287at2"/>
<dbReference type="Proteomes" id="UP000317638">
    <property type="component" value="Unassembled WGS sequence"/>
</dbReference>
<comment type="similarity">
    <text evidence="1">Belongs to the UPF0749 family.</text>
</comment>
<dbReference type="Gene3D" id="3.30.70.1880">
    <property type="entry name" value="Protein of unknown function DUF881"/>
    <property type="match status" value="1"/>
</dbReference>
<dbReference type="PANTHER" id="PTHR37313">
    <property type="entry name" value="UPF0749 PROTEIN RV1825"/>
    <property type="match status" value="1"/>
</dbReference>
<comment type="caution">
    <text evidence="3">The sequence shown here is derived from an EMBL/GenBank/DDBJ whole genome shotgun (WGS) entry which is preliminary data.</text>
</comment>
<dbReference type="EMBL" id="VKKG01000005">
    <property type="protein sequence ID" value="TRY17510.1"/>
    <property type="molecule type" value="Genomic_DNA"/>
</dbReference>
<dbReference type="PANTHER" id="PTHR37313:SF2">
    <property type="entry name" value="UPF0749 PROTEIN YLXX"/>
    <property type="match status" value="1"/>
</dbReference>
<evidence type="ECO:0000313" key="4">
    <source>
        <dbReference type="Proteomes" id="UP000317638"/>
    </source>
</evidence>